<dbReference type="RefSeq" id="WP_173866207.1">
    <property type="nucleotide sequence ID" value="NZ_JAAWUU010000019.1"/>
</dbReference>
<dbReference type="InterPro" id="IPR010559">
    <property type="entry name" value="Sig_transdc_His_kin_internal"/>
</dbReference>
<comment type="caution">
    <text evidence="7">The sequence shown here is derived from an EMBL/GenBank/DDBJ whole genome shotgun (WGS) entry which is preliminary data.</text>
</comment>
<accession>A0ABX2GX90</accession>
<dbReference type="InterPro" id="IPR036890">
    <property type="entry name" value="HATPase_C_sf"/>
</dbReference>
<dbReference type="Pfam" id="PF06580">
    <property type="entry name" value="His_kinase"/>
    <property type="match status" value="1"/>
</dbReference>
<keyword evidence="5" id="KW-1133">Transmembrane helix</keyword>
<evidence type="ECO:0000313" key="8">
    <source>
        <dbReference type="Proteomes" id="UP000821846"/>
    </source>
</evidence>
<dbReference type="GO" id="GO:0016301">
    <property type="term" value="F:kinase activity"/>
    <property type="evidence" value="ECO:0007669"/>
    <property type="project" value="UniProtKB-KW"/>
</dbReference>
<evidence type="ECO:0000256" key="1">
    <source>
        <dbReference type="ARBA" id="ARBA00004370"/>
    </source>
</evidence>
<organism evidence="7 8">
    <name type="scientific">Faecalicatena fissicatena</name>
    <dbReference type="NCBI Taxonomy" id="290055"/>
    <lineage>
        <taxon>Bacteria</taxon>
        <taxon>Bacillati</taxon>
        <taxon>Bacillota</taxon>
        <taxon>Clostridia</taxon>
        <taxon>Lachnospirales</taxon>
        <taxon>Lachnospiraceae</taxon>
        <taxon>Faecalicatena</taxon>
    </lineage>
</organism>
<feature type="domain" description="HAMP" evidence="6">
    <location>
        <begin position="315"/>
        <end position="367"/>
    </location>
</feature>
<dbReference type="PANTHER" id="PTHR34220">
    <property type="entry name" value="SENSOR HISTIDINE KINASE YPDA"/>
    <property type="match status" value="1"/>
</dbReference>
<evidence type="ECO:0000259" key="6">
    <source>
        <dbReference type="PROSITE" id="PS50885"/>
    </source>
</evidence>
<keyword evidence="8" id="KW-1185">Reference proteome</keyword>
<keyword evidence="5" id="KW-0472">Membrane</keyword>
<feature type="transmembrane region" description="Helical" evidence="5">
    <location>
        <begin position="21"/>
        <end position="40"/>
    </location>
</feature>
<dbReference type="SMART" id="SM00387">
    <property type="entry name" value="HATPase_c"/>
    <property type="match status" value="1"/>
</dbReference>
<dbReference type="PROSITE" id="PS50885">
    <property type="entry name" value="HAMP"/>
    <property type="match status" value="1"/>
</dbReference>
<feature type="transmembrane region" description="Helical" evidence="5">
    <location>
        <begin position="290"/>
        <end position="310"/>
    </location>
</feature>
<keyword evidence="3" id="KW-0808">Transferase</keyword>
<name>A0ABX2GX90_9FIRM</name>
<evidence type="ECO:0000256" key="2">
    <source>
        <dbReference type="ARBA" id="ARBA00022553"/>
    </source>
</evidence>
<sequence length="591" mass="68927">MKTERKKRDKKHLKGRILRSISLILICSMILSTLIGYLYFNQVVRKQRLEEEKNRLMQVGNQIAFQAEDNRRFAQSILVDEQLQYLLEENVKGNEFRRQNQYDKVTKRLVFYNNLRTYLEGSVLQMADGNFFGSSYSSRDSAYLRQKLKQTELEEYTAKKEWIYSDPYYDSDSGNDTRKICYAIPMYDKRRYGHLKATLYLEMSLEYFLTQVKAYAETQDLLALIGNGSEILYQKDKKNVLRNAIKEKELDQENIYHTPSGYLICIPVDGTGWKLCTFLTNADLLKNSSFVLKFFVLSFLLCVGLVLLVVSRILENMVRPVTELSKQMERTEYGKQQPIHIVHTGDEIEILYQCFQDMMTELYKGEQERIAYEKQKRDMEYDITLSQINPHYLYNVLNTVVYLSAAGKNQDVVKIVHSLIYTLHETLKVGDGNVETTIEKELELTKCYLDIQRYRYPDFFQVEVVCEEDLKDCLVPKTMIQPLVENAILHGILPTEASGKIWIIIQKQGEKLCVMVKDEGIGVSKEQLKRFKQGETMAENKTRKHIGVENVRDRIHYLYGEGFGMEIQSTQGKGTTVILTLPVKRAEEKER</sequence>
<keyword evidence="4 7" id="KW-0418">Kinase</keyword>
<keyword evidence="2" id="KW-0597">Phosphoprotein</keyword>
<dbReference type="SUPFAM" id="SSF55874">
    <property type="entry name" value="ATPase domain of HSP90 chaperone/DNA topoisomerase II/histidine kinase"/>
    <property type="match status" value="1"/>
</dbReference>
<dbReference type="Gene3D" id="3.30.565.10">
    <property type="entry name" value="Histidine kinase-like ATPase, C-terminal domain"/>
    <property type="match status" value="1"/>
</dbReference>
<dbReference type="InterPro" id="IPR003660">
    <property type="entry name" value="HAMP_dom"/>
</dbReference>
<dbReference type="InterPro" id="IPR003594">
    <property type="entry name" value="HATPase_dom"/>
</dbReference>
<dbReference type="Proteomes" id="UP000821846">
    <property type="component" value="Unassembled WGS sequence"/>
</dbReference>
<dbReference type="PANTHER" id="PTHR34220:SF9">
    <property type="entry name" value="SIGNAL TRANSDUCTION HISTIDINE KINASE INTERNAL REGION DOMAIN-CONTAINING PROTEIN"/>
    <property type="match status" value="1"/>
</dbReference>
<proteinExistence type="predicted"/>
<gene>
    <name evidence="7" type="ORF">HFM93_08045</name>
</gene>
<evidence type="ECO:0000256" key="5">
    <source>
        <dbReference type="SAM" id="Phobius"/>
    </source>
</evidence>
<evidence type="ECO:0000313" key="7">
    <source>
        <dbReference type="EMBL" id="NSG30223.1"/>
    </source>
</evidence>
<protein>
    <submittedName>
        <fullName evidence="7">Histidine kinase</fullName>
    </submittedName>
</protein>
<dbReference type="EMBL" id="JAAWUZ010000024">
    <property type="protein sequence ID" value="NSG30223.1"/>
    <property type="molecule type" value="Genomic_DNA"/>
</dbReference>
<dbReference type="InterPro" id="IPR050640">
    <property type="entry name" value="Bact_2-comp_sensor_kinase"/>
</dbReference>
<dbReference type="Gene3D" id="6.10.340.10">
    <property type="match status" value="1"/>
</dbReference>
<evidence type="ECO:0000256" key="4">
    <source>
        <dbReference type="ARBA" id="ARBA00022777"/>
    </source>
</evidence>
<reference evidence="7 8" key="1">
    <citation type="journal article" date="2020" name="Cell Host Microbe">
        <title>Functional and Genomic Variation between Human-Derived Isolates of Lachnospiraceae Reveals Inter- and Intra-Species Diversity.</title>
        <authorList>
            <person name="Sorbara M.T."/>
            <person name="Littmann E.R."/>
            <person name="Fontana E."/>
            <person name="Moody T.U."/>
            <person name="Kohout C.E."/>
            <person name="Gjonbalaj M."/>
            <person name="Eaton V."/>
            <person name="Seok R."/>
            <person name="Leiner I.M."/>
            <person name="Pamer E.G."/>
        </authorList>
    </citation>
    <scope>NUCLEOTIDE SEQUENCE [LARGE SCALE GENOMIC DNA]</scope>
    <source>
        <strain evidence="7 8">MSK.14.16</strain>
    </source>
</reference>
<dbReference type="Pfam" id="PF02518">
    <property type="entry name" value="HATPase_c"/>
    <property type="match status" value="1"/>
</dbReference>
<evidence type="ECO:0000256" key="3">
    <source>
        <dbReference type="ARBA" id="ARBA00022679"/>
    </source>
</evidence>
<comment type="subcellular location">
    <subcellularLocation>
        <location evidence="1">Membrane</location>
    </subcellularLocation>
</comment>
<keyword evidence="5" id="KW-0812">Transmembrane</keyword>